<dbReference type="RefSeq" id="WP_377835638.1">
    <property type="nucleotide sequence ID" value="NZ_JBHRSK010000027.1"/>
</dbReference>
<dbReference type="EMBL" id="JBHRSK010000027">
    <property type="protein sequence ID" value="MFC2970559.1"/>
    <property type="molecule type" value="Genomic_DNA"/>
</dbReference>
<organism evidence="2 3">
    <name type="scientific">Acidimangrovimonas pyrenivorans</name>
    <dbReference type="NCBI Taxonomy" id="2030798"/>
    <lineage>
        <taxon>Bacteria</taxon>
        <taxon>Pseudomonadati</taxon>
        <taxon>Pseudomonadota</taxon>
        <taxon>Alphaproteobacteria</taxon>
        <taxon>Rhodobacterales</taxon>
        <taxon>Paracoccaceae</taxon>
        <taxon>Acidimangrovimonas</taxon>
    </lineage>
</organism>
<name>A0ABV7AM67_9RHOB</name>
<keyword evidence="3" id="KW-1185">Reference proteome</keyword>
<dbReference type="Proteomes" id="UP001595443">
    <property type="component" value="Unassembled WGS sequence"/>
</dbReference>
<accession>A0ABV7AM67</accession>
<dbReference type="SUPFAM" id="SSF52540">
    <property type="entry name" value="P-loop containing nucleoside triphosphate hydrolases"/>
    <property type="match status" value="1"/>
</dbReference>
<evidence type="ECO:0000313" key="3">
    <source>
        <dbReference type="Proteomes" id="UP001595443"/>
    </source>
</evidence>
<feature type="compositionally biased region" description="Polar residues" evidence="1">
    <location>
        <begin position="525"/>
        <end position="536"/>
    </location>
</feature>
<protein>
    <submittedName>
        <fullName evidence="2">Sulfotransferase family protein</fullName>
    </submittedName>
</protein>
<comment type="caution">
    <text evidence="2">The sequence shown here is derived from an EMBL/GenBank/DDBJ whole genome shotgun (WGS) entry which is preliminary data.</text>
</comment>
<dbReference type="Gene3D" id="3.40.50.300">
    <property type="entry name" value="P-loop containing nucleotide triphosphate hydrolases"/>
    <property type="match status" value="1"/>
</dbReference>
<dbReference type="Gene3D" id="1.10.287.1490">
    <property type="match status" value="1"/>
</dbReference>
<proteinExistence type="predicted"/>
<sequence length="668" mass="74995">MTKKSKRPSAPPSRVAVVVLGMHRSGTSALAGVLGQLGCDLPQDLMPPTEDNPKGYFESNKVYRLNDALLDSAGTSWDDWQEFNPGWITSQRADAFRSRAQAVLDEEFAGSPLFVLKDPRICRFAPFWLDLLEQQGCRPLVVCTHRNPLDVAASLERREGWPLAYGLLLWLRHVLDAEAGSRGRPRFFTSYERLIGNWAGVVAEMEQALEMTLPRKSASVAAEVEAFLSRDLQHFRKDPDAAIANPLLSGWLRDSYDILETWAQKGERKADHARLDRIRAELNAAAPAFGGLIQAALSARGEVTGLRTTLEERETALQEAEAALGTARGENEDLRAARARLQKGLEEAQAMLEETREGRRNSDQRVEELTARISAKEKQIAETRAALDAARRQGEELRGSRQNQQETLQKLQAQLAALRQARQTADQKAAQAQAEVERLTDELAERDKALEEGRHERDKLRSSLEQRSHEAEQVGLELKAKADEAAQVARELTTARRKCERYQHDLERSERSLLLLKTQMAKQMQETLAESLNGSRSKPLEEARKGLEELRQRVEDVTRERDAAQGEREALEARLSGLEDALAAARDAGEEAARQAAAQAEEAGRLAAERTELGQSLEHEKEAAARMRDEYEQRIAELERANRDLLNSTSWRITGPLRRLVRTVRRDR</sequence>
<evidence type="ECO:0000313" key="2">
    <source>
        <dbReference type="EMBL" id="MFC2970559.1"/>
    </source>
</evidence>
<feature type="region of interest" description="Disordered" evidence="1">
    <location>
        <begin position="525"/>
        <end position="571"/>
    </location>
</feature>
<gene>
    <name evidence="2" type="ORF">ACFOES_20875</name>
</gene>
<evidence type="ECO:0000256" key="1">
    <source>
        <dbReference type="SAM" id="MobiDB-lite"/>
    </source>
</evidence>
<dbReference type="InterPro" id="IPR027417">
    <property type="entry name" value="P-loop_NTPase"/>
</dbReference>
<feature type="compositionally biased region" description="Basic and acidic residues" evidence="1">
    <location>
        <begin position="538"/>
        <end position="571"/>
    </location>
</feature>
<reference evidence="3" key="1">
    <citation type="journal article" date="2019" name="Int. J. Syst. Evol. Microbiol.">
        <title>The Global Catalogue of Microorganisms (GCM) 10K type strain sequencing project: providing services to taxonomists for standard genome sequencing and annotation.</title>
        <authorList>
            <consortium name="The Broad Institute Genomics Platform"/>
            <consortium name="The Broad Institute Genome Sequencing Center for Infectious Disease"/>
            <person name="Wu L."/>
            <person name="Ma J."/>
        </authorList>
    </citation>
    <scope>NUCLEOTIDE SEQUENCE [LARGE SCALE GENOMIC DNA]</scope>
    <source>
        <strain evidence="3">KCTC 62192</strain>
    </source>
</reference>
<feature type="region of interest" description="Disordered" evidence="1">
    <location>
        <begin position="447"/>
        <end position="472"/>
    </location>
</feature>